<feature type="region of interest" description="Disordered" evidence="4">
    <location>
        <begin position="444"/>
        <end position="471"/>
    </location>
</feature>
<evidence type="ECO:0000256" key="2">
    <source>
        <dbReference type="ARBA" id="ARBA00022553"/>
    </source>
</evidence>
<dbReference type="Proteomes" id="UP000276864">
    <property type="component" value="Unassembled WGS sequence"/>
</dbReference>
<feature type="region of interest" description="Disordered" evidence="4">
    <location>
        <begin position="610"/>
        <end position="1036"/>
    </location>
</feature>
<name>A0A3M6ZJ23_HORWE</name>
<comment type="caution">
    <text evidence="6">The sequence shown here is derived from an EMBL/GenBank/DDBJ whole genome shotgun (WGS) entry which is preliminary data.</text>
</comment>
<feature type="compositionally biased region" description="Basic and acidic residues" evidence="4">
    <location>
        <begin position="980"/>
        <end position="992"/>
    </location>
</feature>
<feature type="compositionally biased region" description="Low complexity" evidence="4">
    <location>
        <begin position="93"/>
        <end position="110"/>
    </location>
</feature>
<feature type="compositionally biased region" description="Basic and acidic residues" evidence="4">
    <location>
        <begin position="922"/>
        <end position="935"/>
    </location>
</feature>
<feature type="compositionally biased region" description="Basic and acidic residues" evidence="4">
    <location>
        <begin position="1434"/>
        <end position="1461"/>
    </location>
</feature>
<dbReference type="OrthoDB" id="2130597at2759"/>
<dbReference type="GO" id="GO:0007095">
    <property type="term" value="P:mitotic G2 DNA damage checkpoint signaling"/>
    <property type="evidence" value="ECO:0007669"/>
    <property type="project" value="TreeGrafter"/>
</dbReference>
<feature type="compositionally biased region" description="Basic residues" evidence="4">
    <location>
        <begin position="221"/>
        <end position="231"/>
    </location>
</feature>
<feature type="compositionally biased region" description="Polar residues" evidence="4">
    <location>
        <begin position="847"/>
        <end position="859"/>
    </location>
</feature>
<evidence type="ECO:0000256" key="1">
    <source>
        <dbReference type="ARBA" id="ARBA00004123"/>
    </source>
</evidence>
<dbReference type="EMBL" id="QWIM01000510">
    <property type="protein sequence ID" value="RMY33803.1"/>
    <property type="molecule type" value="Genomic_DNA"/>
</dbReference>
<feature type="region of interest" description="Disordered" evidence="4">
    <location>
        <begin position="1096"/>
        <end position="1475"/>
    </location>
</feature>
<dbReference type="GO" id="GO:0010997">
    <property type="term" value="F:anaphase-promoting complex binding"/>
    <property type="evidence" value="ECO:0007669"/>
    <property type="project" value="TreeGrafter"/>
</dbReference>
<evidence type="ECO:0000313" key="6">
    <source>
        <dbReference type="EMBL" id="RMY15167.1"/>
    </source>
</evidence>
<dbReference type="PANTHER" id="PTHR14396">
    <property type="entry name" value="CLASPIN"/>
    <property type="match status" value="1"/>
</dbReference>
<feature type="compositionally biased region" description="Acidic residues" evidence="4">
    <location>
        <begin position="635"/>
        <end position="644"/>
    </location>
</feature>
<feature type="compositionally biased region" description="Basic and acidic residues" evidence="4">
    <location>
        <begin position="610"/>
        <end position="622"/>
    </location>
</feature>
<gene>
    <name evidence="7" type="ORF">D0866_05676</name>
    <name evidence="6" type="ORF">D0867_06914</name>
</gene>
<feature type="compositionally biased region" description="Basic and acidic residues" evidence="4">
    <location>
        <begin position="195"/>
        <end position="220"/>
    </location>
</feature>
<evidence type="ECO:0000256" key="3">
    <source>
        <dbReference type="ARBA" id="ARBA00023242"/>
    </source>
</evidence>
<evidence type="ECO:0000313" key="7">
    <source>
        <dbReference type="EMBL" id="RMY33803.1"/>
    </source>
</evidence>
<feature type="compositionally biased region" description="Basic and acidic residues" evidence="4">
    <location>
        <begin position="292"/>
        <end position="302"/>
    </location>
</feature>
<feature type="compositionally biased region" description="Acidic residues" evidence="4">
    <location>
        <begin position="1018"/>
        <end position="1027"/>
    </location>
</feature>
<feature type="compositionally biased region" description="Basic and acidic residues" evidence="4">
    <location>
        <begin position="1002"/>
        <end position="1016"/>
    </location>
</feature>
<feature type="compositionally biased region" description="Polar residues" evidence="4">
    <location>
        <begin position="38"/>
        <end position="48"/>
    </location>
</feature>
<feature type="compositionally biased region" description="Acidic residues" evidence="4">
    <location>
        <begin position="737"/>
        <end position="748"/>
    </location>
</feature>
<dbReference type="EMBL" id="QWIL01000695">
    <property type="protein sequence ID" value="RMY15167.1"/>
    <property type="molecule type" value="Genomic_DNA"/>
</dbReference>
<proteinExistence type="predicted"/>
<organism evidence="6 8">
    <name type="scientific">Hortaea werneckii</name>
    <name type="common">Black yeast</name>
    <name type="synonym">Cladosporium werneckii</name>
    <dbReference type="NCBI Taxonomy" id="91943"/>
    <lineage>
        <taxon>Eukaryota</taxon>
        <taxon>Fungi</taxon>
        <taxon>Dikarya</taxon>
        <taxon>Ascomycota</taxon>
        <taxon>Pezizomycotina</taxon>
        <taxon>Dothideomycetes</taxon>
        <taxon>Dothideomycetidae</taxon>
        <taxon>Mycosphaerellales</taxon>
        <taxon>Teratosphaeriaceae</taxon>
        <taxon>Hortaea</taxon>
    </lineage>
</organism>
<feature type="compositionally biased region" description="Acidic residues" evidence="4">
    <location>
        <begin position="1151"/>
        <end position="1167"/>
    </location>
</feature>
<feature type="compositionally biased region" description="Low complexity" evidence="4">
    <location>
        <begin position="331"/>
        <end position="350"/>
    </location>
</feature>
<keyword evidence="2" id="KW-0597">Phosphoprotein</keyword>
<feature type="region of interest" description="Disordered" evidence="4">
    <location>
        <begin position="1"/>
        <end position="430"/>
    </location>
</feature>
<evidence type="ECO:0000313" key="9">
    <source>
        <dbReference type="Proteomes" id="UP000276864"/>
    </source>
</evidence>
<feature type="compositionally biased region" description="Basic and acidic residues" evidence="4">
    <location>
        <begin position="1113"/>
        <end position="1129"/>
    </location>
</feature>
<feature type="domain" description="DNA replication checkpoint mediator MRC1" evidence="5">
    <location>
        <begin position="1009"/>
        <end position="1147"/>
    </location>
</feature>
<dbReference type="Pfam" id="PF09444">
    <property type="entry name" value="MRC1"/>
    <property type="match status" value="1"/>
</dbReference>
<evidence type="ECO:0000313" key="8">
    <source>
        <dbReference type="Proteomes" id="UP000271337"/>
    </source>
</evidence>
<comment type="subcellular location">
    <subcellularLocation>
        <location evidence="1">Nucleus</location>
    </subcellularLocation>
</comment>
<dbReference type="InterPro" id="IPR024146">
    <property type="entry name" value="Claspin"/>
</dbReference>
<accession>A0A3M6ZJ23</accession>
<feature type="compositionally biased region" description="Low complexity" evidence="4">
    <location>
        <begin position="765"/>
        <end position="777"/>
    </location>
</feature>
<protein>
    <recommendedName>
        <fullName evidence="5">DNA replication checkpoint mediator MRC1 domain-containing protein</fullName>
    </recommendedName>
</protein>
<dbReference type="GO" id="GO:0033314">
    <property type="term" value="P:mitotic DNA replication checkpoint signaling"/>
    <property type="evidence" value="ECO:0007669"/>
    <property type="project" value="TreeGrafter"/>
</dbReference>
<dbReference type="Proteomes" id="UP000271337">
    <property type="component" value="Unassembled WGS sequence"/>
</dbReference>
<dbReference type="PANTHER" id="PTHR14396:SF10">
    <property type="entry name" value="CLASPIN"/>
    <property type="match status" value="1"/>
</dbReference>
<dbReference type="GO" id="GO:0005634">
    <property type="term" value="C:nucleus"/>
    <property type="evidence" value="ECO:0007669"/>
    <property type="project" value="UniProtKB-SubCell"/>
</dbReference>
<evidence type="ECO:0000259" key="5">
    <source>
        <dbReference type="Pfam" id="PF09444"/>
    </source>
</evidence>
<evidence type="ECO:0000256" key="4">
    <source>
        <dbReference type="SAM" id="MobiDB-lite"/>
    </source>
</evidence>
<feature type="compositionally biased region" description="Acidic residues" evidence="4">
    <location>
        <begin position="651"/>
        <end position="701"/>
    </location>
</feature>
<keyword evidence="3" id="KW-0539">Nucleus</keyword>
<feature type="compositionally biased region" description="Pro residues" evidence="4">
    <location>
        <begin position="1317"/>
        <end position="1326"/>
    </location>
</feature>
<reference evidence="8 9" key="1">
    <citation type="journal article" date="2018" name="BMC Genomics">
        <title>Genomic evidence for intraspecific hybridization in a clonal and extremely halotolerant yeast.</title>
        <authorList>
            <person name="Gostincar C."/>
            <person name="Stajich J.E."/>
            <person name="Zupancic J."/>
            <person name="Zalar P."/>
            <person name="Gunde-Cimerman N."/>
        </authorList>
    </citation>
    <scope>NUCLEOTIDE SEQUENCE [LARGE SCALE GENOMIC DNA]</scope>
    <source>
        <strain evidence="7 9">EXF-6651</strain>
        <strain evidence="6 8">EXF-6669</strain>
    </source>
</reference>
<feature type="compositionally biased region" description="Acidic residues" evidence="4">
    <location>
        <begin position="1265"/>
        <end position="1289"/>
    </location>
</feature>
<dbReference type="InterPro" id="IPR018564">
    <property type="entry name" value="Repl_chkpnt_MRC1_dom"/>
</dbReference>
<sequence>MDGSQASGSPPAEMLTPRSKVAKMLADIDDAPTPSPPTRASNAQQGATGPQKGSPKPAVQQRQGSPAVNDDFSDEDDAPVQRSQGRVARRMLGKAASSSPPAPPSGSKLPRSSPPFQRDSQTRHSAADDDGDDLYSATPDRPRLQQEGMRSLSGSPLGSARGDGLFVSPAKTADHENDNEDREDQGELPGNPFGSKEKLAALVAKKRDERLAREAEEASKRVQRQKAHRGGSKQTQRSDGQERRSHQRAKHNSSDLPDEVLHTSQDVPDPQDDAERLMSDAARPTRKASKKALLEMERETQRMSRQQALAHQMKVKKKFNAADLMARFARPQQNQEEPQAQEAGGQAQNQSRQVDDQEPSGSSSVPNSDGAEMSAGKEPVSTPPSSPPTAGPTPLDKQKAIVERGALSKLMPAREDSLNSLAEMGSDDELPDLGDVLTLARNDKHKQAENHATVAAVQEPPEEERRDRRGFKLARLGKKATVRQYEEPSDDDELDIIAPLPKHLQMFDKVRPVASNAGADSRAIHTLKHLSHIGAYENVPRKQRPGQPVKVSVGPKVLELQLRKRAKDQARQQQEERIAELKAKGVEIQTKEEKEREAEMFENLLEKARQQAVDLRKAEKQAAKQAGDFDAAVDVSDDEEEDGDYFGSGSEGEEEEERDEEEDEEDEEQEEEGLVDEAAMEEEGGEEDAGGEELAEDEAADAEPPPADGSVDESQRHEFATPAPKSRKSRQSRIVQDDEDEDEDEDRDSNEVHTQEPDPSQNEDPFAAFNFGPNAGAEALMSPTQAFQATMQTPSQATQDDSFDMLNRIAPASRSSEFLPPTVPTQSPLAFPAPSAHEESQVDGESQETSVVPGSQVPESQRMELGWETQAPETPAPVGIRRDASNLSETPGWEPTQDAGLPSPWTMAPRREVQDAAGDGDDEHHETQETVRLRISESPAPTTTARPARRGRLMRRQAVDAESDSSADEATVSKPPASKAEGRERKNAFGEMKRRRAMAMTDAERKDAEKEMRGMLEEQAEESEDEYAGLGGDDFVAPETEEDKEMIDSSHVDVDENAIAAHFAERQRAADEAETNKLLKDITTGALRRRTGGNLFGLEEDEDELAMRRRAARQREETRKRKLLLKDDNIANLAQGKNSKGKDAFLKAIADDDERDDDMLDPSDEENSQQLATQEESQEPSQQGLRQEAQTTGPLAEVSGNKRRLNDAESGSQERPPAKQRRTQTSAFRKPTSMLEVRESLSFLLEEPETGLAAPTVNLDSGSEKDDEEDEYGSDPEDGLQPDDEEDLEAAERSRENDGQGLVAREQERQAKDAMAMPPPPPPRLPGPQRRTPAGAPTKSSVVDRLSLKRASSSSDPSLAGGPTAWAAPSVPSARVKAPSLLRRATTNMSTAGAANDRGVTVGHQSLGRSDSSGSGSGVRMGGSKKSSLAYQARVEERKAIVEASSKRREENTKKIAEMRRNSSALSRGLTGRFE</sequence>
<feature type="compositionally biased region" description="Polar residues" evidence="4">
    <location>
        <begin position="1168"/>
        <end position="1193"/>
    </location>
</feature>
<feature type="compositionally biased region" description="Acidic residues" evidence="4">
    <location>
        <begin position="177"/>
        <end position="186"/>
    </location>
</feature>
<feature type="compositionally biased region" description="Polar residues" evidence="4">
    <location>
        <begin position="782"/>
        <end position="800"/>
    </location>
</feature>
<feature type="compositionally biased region" description="Pro residues" evidence="4">
    <location>
        <begin position="381"/>
        <end position="391"/>
    </location>
</feature>